<name>A0A0F9FJB2_9ZZZZ</name>
<gene>
    <name evidence="1" type="ORF">LCGC14_1945560</name>
</gene>
<proteinExistence type="predicted"/>
<organism evidence="1">
    <name type="scientific">marine sediment metagenome</name>
    <dbReference type="NCBI Taxonomy" id="412755"/>
    <lineage>
        <taxon>unclassified sequences</taxon>
        <taxon>metagenomes</taxon>
        <taxon>ecological metagenomes</taxon>
    </lineage>
</organism>
<reference evidence="1" key="1">
    <citation type="journal article" date="2015" name="Nature">
        <title>Complex archaea that bridge the gap between prokaryotes and eukaryotes.</title>
        <authorList>
            <person name="Spang A."/>
            <person name="Saw J.H."/>
            <person name="Jorgensen S.L."/>
            <person name="Zaremba-Niedzwiedzka K."/>
            <person name="Martijn J."/>
            <person name="Lind A.E."/>
            <person name="van Eijk R."/>
            <person name="Schleper C."/>
            <person name="Guy L."/>
            <person name="Ettema T.J."/>
        </authorList>
    </citation>
    <scope>NUCLEOTIDE SEQUENCE</scope>
</reference>
<accession>A0A0F9FJB2</accession>
<dbReference type="AlphaFoldDB" id="A0A0F9FJB2"/>
<dbReference type="EMBL" id="LAZR01021141">
    <property type="protein sequence ID" value="KKL86353.1"/>
    <property type="molecule type" value="Genomic_DNA"/>
</dbReference>
<evidence type="ECO:0000313" key="1">
    <source>
        <dbReference type="EMBL" id="KKL86353.1"/>
    </source>
</evidence>
<sequence>MPFSLVGGTRVVQQEIKVAKAQPKPEMKLDKPSEVTVPYTPLTTEDRQAEADLIRAENKANKALKAMKTGDSIIIETSYAGIKDGRDSGFRTVEIARAQGYADMKDGEVQTFKNVSLENSFVAENHKDVLNYLKEKYPKETVAIEKKFHIFIKNLLYILPV</sequence>
<protein>
    <submittedName>
        <fullName evidence="1">Uncharacterized protein</fullName>
    </submittedName>
</protein>
<comment type="caution">
    <text evidence="1">The sequence shown here is derived from an EMBL/GenBank/DDBJ whole genome shotgun (WGS) entry which is preliminary data.</text>
</comment>